<dbReference type="EMBL" id="FXAT01000008">
    <property type="protein sequence ID" value="SMG56283.1"/>
    <property type="molecule type" value="Genomic_DNA"/>
</dbReference>
<organism evidence="2 3">
    <name type="scientific">Paraburkholderia susongensis</name>
    <dbReference type="NCBI Taxonomy" id="1515439"/>
    <lineage>
        <taxon>Bacteria</taxon>
        <taxon>Pseudomonadati</taxon>
        <taxon>Pseudomonadota</taxon>
        <taxon>Betaproteobacteria</taxon>
        <taxon>Burkholderiales</taxon>
        <taxon>Burkholderiaceae</taxon>
        <taxon>Paraburkholderia</taxon>
    </lineage>
</organism>
<dbReference type="AlphaFoldDB" id="A0A1X7LSI3"/>
<keyword evidence="3" id="KW-1185">Reference proteome</keyword>
<evidence type="ECO:0000313" key="3">
    <source>
        <dbReference type="Proteomes" id="UP000193228"/>
    </source>
</evidence>
<dbReference type="Proteomes" id="UP000193228">
    <property type="component" value="Unassembled WGS sequence"/>
</dbReference>
<keyword evidence="1" id="KW-1133">Transmembrane helix</keyword>
<evidence type="ECO:0000256" key="1">
    <source>
        <dbReference type="SAM" id="Phobius"/>
    </source>
</evidence>
<sequence length="76" mass="8212">MCRTFVLRAFLRYLRYQVFALSPLSLPCPRSTPAMSTSPGPLKVLIILVLALVLPCAAIAVLIGVFGLLVKLFGHG</sequence>
<name>A0A1X7LSI3_9BURK</name>
<reference evidence="3" key="1">
    <citation type="submission" date="2017-04" db="EMBL/GenBank/DDBJ databases">
        <authorList>
            <person name="Varghese N."/>
            <person name="Submissions S."/>
        </authorList>
    </citation>
    <scope>NUCLEOTIDE SEQUENCE [LARGE SCALE GENOMIC DNA]</scope>
    <source>
        <strain evidence="3">LMG 29540</strain>
    </source>
</reference>
<evidence type="ECO:0000313" key="2">
    <source>
        <dbReference type="EMBL" id="SMG56283.1"/>
    </source>
</evidence>
<dbReference type="STRING" id="1515439.SAMN06265784_108126"/>
<keyword evidence="1" id="KW-0812">Transmembrane</keyword>
<accession>A0A1X7LSI3</accession>
<keyword evidence="1" id="KW-0472">Membrane</keyword>
<proteinExistence type="predicted"/>
<gene>
    <name evidence="2" type="ORF">SAMN06265784_108126</name>
</gene>
<protein>
    <submittedName>
        <fullName evidence="2">Uncharacterized protein</fullName>
    </submittedName>
</protein>
<feature type="transmembrane region" description="Helical" evidence="1">
    <location>
        <begin position="46"/>
        <end position="70"/>
    </location>
</feature>